<dbReference type="HOGENOM" id="CLU_181381_0_0_10"/>
<evidence type="ECO:0000313" key="1">
    <source>
        <dbReference type="EMBL" id="ACT91400.1"/>
    </source>
</evidence>
<proteinExistence type="predicted"/>
<dbReference type="AlphaFoldDB" id="C6VVU4"/>
<dbReference type="Proteomes" id="UP000002011">
    <property type="component" value="Chromosome"/>
</dbReference>
<keyword evidence="2" id="KW-1185">Reference proteome</keyword>
<organism evidence="1 2">
    <name type="scientific">Dyadobacter fermentans (strain ATCC 700827 / DSM 18053 / CIP 107007 / KCTC 52180 / NS114)</name>
    <dbReference type="NCBI Taxonomy" id="471854"/>
    <lineage>
        <taxon>Bacteria</taxon>
        <taxon>Pseudomonadati</taxon>
        <taxon>Bacteroidota</taxon>
        <taxon>Cytophagia</taxon>
        <taxon>Cytophagales</taxon>
        <taxon>Spirosomataceae</taxon>
        <taxon>Dyadobacter</taxon>
    </lineage>
</organism>
<protein>
    <submittedName>
        <fullName evidence="1">Uncharacterized protein</fullName>
    </submittedName>
</protein>
<dbReference type="EMBL" id="CP001619">
    <property type="protein sequence ID" value="ACT91400.1"/>
    <property type="molecule type" value="Genomic_DNA"/>
</dbReference>
<dbReference type="KEGG" id="dfe:Dfer_0129"/>
<gene>
    <name evidence="1" type="ordered locus">Dfer_0129</name>
</gene>
<evidence type="ECO:0000313" key="2">
    <source>
        <dbReference type="Proteomes" id="UP000002011"/>
    </source>
</evidence>
<name>C6VVU4_DYAFD</name>
<reference evidence="1 2" key="1">
    <citation type="journal article" date="2009" name="Stand. Genomic Sci.">
        <title>Complete genome sequence of Dyadobacter fermentans type strain (NS114).</title>
        <authorList>
            <person name="Lang E."/>
            <person name="Lapidus A."/>
            <person name="Chertkov O."/>
            <person name="Brettin T."/>
            <person name="Detter J.C."/>
            <person name="Han C."/>
            <person name="Copeland A."/>
            <person name="Glavina Del Rio T."/>
            <person name="Nolan M."/>
            <person name="Chen F."/>
            <person name="Lucas S."/>
            <person name="Tice H."/>
            <person name="Cheng J.F."/>
            <person name="Land M."/>
            <person name="Hauser L."/>
            <person name="Chang Y.J."/>
            <person name="Jeffries C.D."/>
            <person name="Kopitz M."/>
            <person name="Bruce D."/>
            <person name="Goodwin L."/>
            <person name="Pitluck S."/>
            <person name="Ovchinnikova G."/>
            <person name="Pati A."/>
            <person name="Ivanova N."/>
            <person name="Mavrommatis K."/>
            <person name="Chen A."/>
            <person name="Palaniappan K."/>
            <person name="Chain P."/>
            <person name="Bristow J."/>
            <person name="Eisen J.A."/>
            <person name="Markowitz V."/>
            <person name="Hugenholtz P."/>
            <person name="Goker M."/>
            <person name="Rohde M."/>
            <person name="Kyrpides N.C."/>
            <person name="Klenk H.P."/>
        </authorList>
    </citation>
    <scope>NUCLEOTIDE SEQUENCE [LARGE SCALE GENOMIC DNA]</scope>
    <source>
        <strain evidence="2">ATCC 700827 / DSM 18053 / CIP 107007 / KCTC 52180 / NS114</strain>
    </source>
</reference>
<accession>C6VVU4</accession>
<sequence>MRFMYNKLTEVESQDSAAIAYGEHVKNLLTMNDPKEWVEDLWTIYTGFMVAQKELGHNPHASDLFCTFRELVFFFQKLEERKAAA</sequence>